<feature type="compositionally biased region" description="Polar residues" evidence="1">
    <location>
        <begin position="72"/>
        <end position="87"/>
    </location>
</feature>
<evidence type="ECO:0000256" key="1">
    <source>
        <dbReference type="SAM" id="MobiDB-lite"/>
    </source>
</evidence>
<dbReference type="GeneID" id="8249656"/>
<feature type="region of interest" description="Disordered" evidence="1">
    <location>
        <begin position="280"/>
        <end position="324"/>
    </location>
</feature>
<reference evidence="2 3" key="1">
    <citation type="journal article" date="2009" name="Science">
        <title>Green evolution and dynamic adaptations revealed by genomes of the marine picoeukaryotes Micromonas.</title>
        <authorList>
            <person name="Worden A.Z."/>
            <person name="Lee J.H."/>
            <person name="Mock T."/>
            <person name="Rouze P."/>
            <person name="Simmons M.P."/>
            <person name="Aerts A.L."/>
            <person name="Allen A.E."/>
            <person name="Cuvelier M.L."/>
            <person name="Derelle E."/>
            <person name="Everett M.V."/>
            <person name="Foulon E."/>
            <person name="Grimwood J."/>
            <person name="Gundlach H."/>
            <person name="Henrissat B."/>
            <person name="Napoli C."/>
            <person name="McDonald S.M."/>
            <person name="Parker M.S."/>
            <person name="Rombauts S."/>
            <person name="Salamov A."/>
            <person name="Von Dassow P."/>
            <person name="Badger J.H."/>
            <person name="Coutinho P.M."/>
            <person name="Demir E."/>
            <person name="Dubchak I."/>
            <person name="Gentemann C."/>
            <person name="Eikrem W."/>
            <person name="Gready J.E."/>
            <person name="John U."/>
            <person name="Lanier W."/>
            <person name="Lindquist E.A."/>
            <person name="Lucas S."/>
            <person name="Mayer K.F."/>
            <person name="Moreau H."/>
            <person name="Not F."/>
            <person name="Otillar R."/>
            <person name="Panaud O."/>
            <person name="Pangilinan J."/>
            <person name="Paulsen I."/>
            <person name="Piegu B."/>
            <person name="Poliakov A."/>
            <person name="Robbens S."/>
            <person name="Schmutz J."/>
            <person name="Toulza E."/>
            <person name="Wyss T."/>
            <person name="Zelensky A."/>
            <person name="Zhou K."/>
            <person name="Armbrust E.V."/>
            <person name="Bhattacharya D."/>
            <person name="Goodenough U.W."/>
            <person name="Van de Peer Y."/>
            <person name="Grigoriev I.V."/>
        </authorList>
    </citation>
    <scope>NUCLEOTIDE SEQUENCE [LARGE SCALE GENOMIC DNA]</scope>
    <source>
        <strain evidence="3">RCC299 / NOUM17</strain>
    </source>
</reference>
<proteinExistence type="predicted"/>
<keyword evidence="3" id="KW-1185">Reference proteome</keyword>
<dbReference type="KEGG" id="mis:MICPUN_106618"/>
<evidence type="ECO:0000313" key="2">
    <source>
        <dbReference type="EMBL" id="ACO67981.1"/>
    </source>
</evidence>
<feature type="region of interest" description="Disordered" evidence="1">
    <location>
        <begin position="40"/>
        <end position="87"/>
    </location>
</feature>
<dbReference type="Proteomes" id="UP000002009">
    <property type="component" value="Chromosome 16"/>
</dbReference>
<sequence length="388" mass="38818">MRLLPSGATTILKNWGPRSEKSADVNAAAACAWVVAGSTELRSARSVSSDPDGDDASRADPSPASDRPFSPLTATGDSSVDMASNPAPASNVWNTDWAPGVTRPTCACAAPTVNDPSIPPAAGDAAPTLTESLAYAALDSDRRAAAPRVAFSADPGERTSTIVRTVSPVTRPAMSCMASLLLARVAAAKKSSKTELASCVLSRYVPTAAETKTEHRSSSTLLPSGDAAIRSILSSTSFTVDDSPPLLAGASAPPPPAPYCSLKASMTASSACRVAPDTMTEASPQFRGSSTLSSTASSELVAGPSPPSSSPPSRRPPSTPPPLVAAATPLATPEVTLAAHSSSSGVLSTLSACLSDGGTGASASECRKSLTSTASLATVSPAAIAAVV</sequence>
<accession>C1EJ60</accession>
<name>C1EJ60_MICCC</name>
<feature type="compositionally biased region" description="Pro residues" evidence="1">
    <location>
        <begin position="304"/>
        <end position="323"/>
    </location>
</feature>
<dbReference type="RefSeq" id="XP_002506723.1">
    <property type="nucleotide sequence ID" value="XM_002506677.1"/>
</dbReference>
<gene>
    <name evidence="2" type="ORF">MICPUN_106618</name>
</gene>
<feature type="compositionally biased region" description="Low complexity" evidence="1">
    <location>
        <begin position="289"/>
        <end position="298"/>
    </location>
</feature>
<dbReference type="InParanoid" id="C1EJ60"/>
<protein>
    <submittedName>
        <fullName evidence="2">Uncharacterized protein</fullName>
    </submittedName>
</protein>
<dbReference type="AlphaFoldDB" id="C1EJ60"/>
<organism evidence="2 3">
    <name type="scientific">Micromonas commoda (strain RCC299 / NOUM17 / CCMP2709)</name>
    <name type="common">Picoplanktonic green alga</name>
    <dbReference type="NCBI Taxonomy" id="296587"/>
    <lineage>
        <taxon>Eukaryota</taxon>
        <taxon>Viridiplantae</taxon>
        <taxon>Chlorophyta</taxon>
        <taxon>Mamiellophyceae</taxon>
        <taxon>Mamiellales</taxon>
        <taxon>Mamiellaceae</taxon>
        <taxon>Micromonas</taxon>
    </lineage>
</organism>
<evidence type="ECO:0000313" key="3">
    <source>
        <dbReference type="Proteomes" id="UP000002009"/>
    </source>
</evidence>
<dbReference type="EMBL" id="CP001334">
    <property type="protein sequence ID" value="ACO67981.1"/>
    <property type="molecule type" value="Genomic_DNA"/>
</dbReference>
<dbReference type="OMA" id="AMSCMAS"/>